<keyword evidence="2" id="KW-1185">Reference proteome</keyword>
<evidence type="ECO:0000313" key="1">
    <source>
        <dbReference type="EMBL" id="GGE23691.1"/>
    </source>
</evidence>
<sequence>MSEEHVKGYLKKLSEGKRKRKNGFGAKHMREKIFVEKPLSLVKKQPLRIHAGWTVIFNDFSELDPQIIHPEDEETWLWMFLQDLLYLKYCHGPISLDLSWYPAGDPDGSYGLELIKDSDWQNPLRSYSTRDKEKIVDLINKATRGKI</sequence>
<reference evidence="1" key="2">
    <citation type="submission" date="2020-09" db="EMBL/GenBank/DDBJ databases">
        <authorList>
            <person name="Sun Q."/>
            <person name="Zhou Y."/>
        </authorList>
    </citation>
    <scope>NUCLEOTIDE SEQUENCE</scope>
    <source>
        <strain evidence="1">CGMCC 1.15179</strain>
    </source>
</reference>
<proteinExistence type="predicted"/>
<dbReference type="AlphaFoldDB" id="A0A8J2VII2"/>
<evidence type="ECO:0000313" key="2">
    <source>
        <dbReference type="Proteomes" id="UP000625210"/>
    </source>
</evidence>
<accession>A0A8J2VII2</accession>
<protein>
    <submittedName>
        <fullName evidence="1">Uncharacterized protein</fullName>
    </submittedName>
</protein>
<organism evidence="1 2">
    <name type="scientific">Marinithermofilum abyssi</name>
    <dbReference type="NCBI Taxonomy" id="1571185"/>
    <lineage>
        <taxon>Bacteria</taxon>
        <taxon>Bacillati</taxon>
        <taxon>Bacillota</taxon>
        <taxon>Bacilli</taxon>
        <taxon>Bacillales</taxon>
        <taxon>Thermoactinomycetaceae</taxon>
        <taxon>Marinithermofilum</taxon>
    </lineage>
</organism>
<dbReference type="EMBL" id="BMHQ01000010">
    <property type="protein sequence ID" value="GGE23691.1"/>
    <property type="molecule type" value="Genomic_DNA"/>
</dbReference>
<name>A0A8J2VII2_9BACL</name>
<comment type="caution">
    <text evidence="1">The sequence shown here is derived from an EMBL/GenBank/DDBJ whole genome shotgun (WGS) entry which is preliminary data.</text>
</comment>
<reference evidence="1" key="1">
    <citation type="journal article" date="2014" name="Int. J. Syst. Evol. Microbiol.">
        <title>Complete genome sequence of Corynebacterium casei LMG S-19264T (=DSM 44701T), isolated from a smear-ripened cheese.</title>
        <authorList>
            <consortium name="US DOE Joint Genome Institute (JGI-PGF)"/>
            <person name="Walter F."/>
            <person name="Albersmeier A."/>
            <person name="Kalinowski J."/>
            <person name="Ruckert C."/>
        </authorList>
    </citation>
    <scope>NUCLEOTIDE SEQUENCE</scope>
    <source>
        <strain evidence="1">CGMCC 1.15179</strain>
    </source>
</reference>
<dbReference type="Proteomes" id="UP000625210">
    <property type="component" value="Unassembled WGS sequence"/>
</dbReference>
<gene>
    <name evidence="1" type="ORF">GCM10011571_27200</name>
</gene>
<dbReference type="RefSeq" id="WP_188648438.1">
    <property type="nucleotide sequence ID" value="NZ_BMHQ01000010.1"/>
</dbReference>